<gene>
    <name evidence="1" type="ORF">AALO17_16790</name>
</gene>
<dbReference type="Proteomes" id="UP000069771">
    <property type="component" value="Chromosome"/>
</dbReference>
<proteinExistence type="predicted"/>
<organism evidence="1 2">
    <name type="scientific">Faecalibaculum rodentium</name>
    <dbReference type="NCBI Taxonomy" id="1702221"/>
    <lineage>
        <taxon>Bacteria</taxon>
        <taxon>Bacillati</taxon>
        <taxon>Bacillota</taxon>
        <taxon>Erysipelotrichia</taxon>
        <taxon>Erysipelotrichales</taxon>
        <taxon>Erysipelotrichaceae</taxon>
        <taxon>Faecalibaculum</taxon>
    </lineage>
</organism>
<protein>
    <submittedName>
        <fullName evidence="1">Uncharacterized protein</fullName>
    </submittedName>
</protein>
<accession>A0A140DVY6</accession>
<dbReference type="GeneID" id="78478341"/>
<dbReference type="EMBL" id="CP011391">
    <property type="protein sequence ID" value="AMK54813.1"/>
    <property type="molecule type" value="Genomic_DNA"/>
</dbReference>
<reference evidence="1 2" key="1">
    <citation type="journal article" date="2016" name="Gut Pathog.">
        <title>Whole genome sequencing of "Faecalibaculum rodentium" ALO17, isolated from C57BL/6J laboratory mouse feces.</title>
        <authorList>
            <person name="Lim S."/>
            <person name="Chang D.H."/>
            <person name="Ahn S."/>
            <person name="Kim B.C."/>
        </authorList>
    </citation>
    <scope>NUCLEOTIDE SEQUENCE [LARGE SCALE GENOMIC DNA]</scope>
    <source>
        <strain evidence="1 2">Alo17</strain>
    </source>
</reference>
<dbReference type="KEGG" id="fro:AALO17_16790"/>
<dbReference type="AlphaFoldDB" id="A0A140DVY6"/>
<dbReference type="RefSeq" id="WP_067557690.1">
    <property type="nucleotide sequence ID" value="NZ_CANASY010000001.1"/>
</dbReference>
<keyword evidence="2" id="KW-1185">Reference proteome</keyword>
<dbReference type="OrthoDB" id="9810135at2"/>
<evidence type="ECO:0000313" key="1">
    <source>
        <dbReference type="EMBL" id="AMK54813.1"/>
    </source>
</evidence>
<evidence type="ECO:0000313" key="2">
    <source>
        <dbReference type="Proteomes" id="UP000069771"/>
    </source>
</evidence>
<sequence>MSRHGRVNYAKYRTAGGSYGTGCGQTIINLYDGDGDVRPSCYTCSNCAEKHCLINGMAIPQLGKNTNKDCRFFNRLFDEVDAEPIQQSEPVSRKTARPTELKKLLSRFREGNPVCHRTFGHGKIERLDHDRAMIRFKRRGVKIINLKSALEHGQILAL</sequence>
<name>A0A140DVY6_9FIRM</name>